<dbReference type="SMART" id="SM00342">
    <property type="entry name" value="HTH_ARAC"/>
    <property type="match status" value="1"/>
</dbReference>
<accession>A0A4R6VU41</accession>
<dbReference type="PANTHER" id="PTHR47894:SF1">
    <property type="entry name" value="HTH-TYPE TRANSCRIPTIONAL REGULATOR VQSM"/>
    <property type="match status" value="1"/>
</dbReference>
<evidence type="ECO:0000259" key="4">
    <source>
        <dbReference type="PROSITE" id="PS01124"/>
    </source>
</evidence>
<dbReference type="EMBL" id="SNYR01000001">
    <property type="protein sequence ID" value="TDQ66981.1"/>
    <property type="molecule type" value="Genomic_DNA"/>
</dbReference>
<dbReference type="InterPro" id="IPR018060">
    <property type="entry name" value="HTH_AraC"/>
</dbReference>
<name>A0A4R6VU41_9HYPH</name>
<dbReference type="PANTHER" id="PTHR47894">
    <property type="entry name" value="HTH-TYPE TRANSCRIPTIONAL REGULATOR GADX"/>
    <property type="match status" value="1"/>
</dbReference>
<dbReference type="GO" id="GO:0000976">
    <property type="term" value="F:transcription cis-regulatory region binding"/>
    <property type="evidence" value="ECO:0007669"/>
    <property type="project" value="TreeGrafter"/>
</dbReference>
<keyword evidence="1" id="KW-0805">Transcription regulation</keyword>
<dbReference type="Proteomes" id="UP000295391">
    <property type="component" value="Unassembled WGS sequence"/>
</dbReference>
<evidence type="ECO:0000256" key="1">
    <source>
        <dbReference type="ARBA" id="ARBA00023015"/>
    </source>
</evidence>
<organism evidence="5 6">
    <name type="scientific">Maritalea mobilis</name>
    <dbReference type="NCBI Taxonomy" id="483324"/>
    <lineage>
        <taxon>Bacteria</taxon>
        <taxon>Pseudomonadati</taxon>
        <taxon>Pseudomonadota</taxon>
        <taxon>Alphaproteobacteria</taxon>
        <taxon>Hyphomicrobiales</taxon>
        <taxon>Devosiaceae</taxon>
        <taxon>Maritalea</taxon>
    </lineage>
</organism>
<evidence type="ECO:0000313" key="5">
    <source>
        <dbReference type="EMBL" id="TDQ66981.1"/>
    </source>
</evidence>
<dbReference type="AlphaFoldDB" id="A0A4R6VU41"/>
<comment type="caution">
    <text evidence="5">The sequence shown here is derived from an EMBL/GenBank/DDBJ whole genome shotgun (WGS) entry which is preliminary data.</text>
</comment>
<dbReference type="InterPro" id="IPR009057">
    <property type="entry name" value="Homeodomain-like_sf"/>
</dbReference>
<dbReference type="GO" id="GO:0003700">
    <property type="term" value="F:DNA-binding transcription factor activity"/>
    <property type="evidence" value="ECO:0007669"/>
    <property type="project" value="InterPro"/>
</dbReference>
<sequence>MGDRDSTQNVNQPMGEAYSAYWNKWLQKGASIARQKLAMPAAELNSPLEVFDQLYEQAGGQAVFDLARANGQMPGFDVQSLLFSTAPDPATLVQRWQKVAQAQANIRFGGCSSLPDFVQYLPEGDIVLSPSRIRPANLSKFGTAMLTGVAAHAIGQLTNAELEVWECSKAGRTQKANTLDFDPTSDIILRPSITPDMRNKKTSPSPYLHLNHLFDHQSHPYFRRMIELLEHQGEGHLNIEECAHALGTSVRTLSRRLKMHNLSYGQVTRFVRLRKAVRLIHSGQVHMEDVAFHANYADRHHMARDFRQMIQIPPALLRDLFADSTAKPRM</sequence>
<protein>
    <submittedName>
        <fullName evidence="5">AraC-like DNA-binding protein</fullName>
    </submittedName>
</protein>
<evidence type="ECO:0000313" key="6">
    <source>
        <dbReference type="Proteomes" id="UP000295391"/>
    </source>
</evidence>
<proteinExistence type="predicted"/>
<dbReference type="GO" id="GO:0005829">
    <property type="term" value="C:cytosol"/>
    <property type="evidence" value="ECO:0007669"/>
    <property type="project" value="TreeGrafter"/>
</dbReference>
<dbReference type="Gene3D" id="1.10.10.60">
    <property type="entry name" value="Homeodomain-like"/>
    <property type="match status" value="1"/>
</dbReference>
<evidence type="ECO:0000256" key="2">
    <source>
        <dbReference type="ARBA" id="ARBA00023125"/>
    </source>
</evidence>
<dbReference type="Pfam" id="PF12833">
    <property type="entry name" value="HTH_18"/>
    <property type="match status" value="1"/>
</dbReference>
<keyword evidence="3" id="KW-0804">Transcription</keyword>
<gene>
    <name evidence="5" type="ORF">ATL17_0987</name>
</gene>
<dbReference type="SUPFAM" id="SSF46689">
    <property type="entry name" value="Homeodomain-like"/>
    <property type="match status" value="1"/>
</dbReference>
<dbReference type="PROSITE" id="PS01124">
    <property type="entry name" value="HTH_ARAC_FAMILY_2"/>
    <property type="match status" value="1"/>
</dbReference>
<reference evidence="5 6" key="1">
    <citation type="submission" date="2019-03" db="EMBL/GenBank/DDBJ databases">
        <title>Genomic Encyclopedia of Type Strains, Phase III (KMG-III): the genomes of soil and plant-associated and newly described type strains.</title>
        <authorList>
            <person name="Whitman W."/>
        </authorList>
    </citation>
    <scope>NUCLEOTIDE SEQUENCE [LARGE SCALE GENOMIC DNA]</scope>
    <source>
        <strain evidence="5 6">CGMCC 1.7002</strain>
    </source>
</reference>
<feature type="domain" description="HTH araC/xylS-type" evidence="4">
    <location>
        <begin position="223"/>
        <end position="320"/>
    </location>
</feature>
<keyword evidence="6" id="KW-1185">Reference proteome</keyword>
<keyword evidence="2 5" id="KW-0238">DNA-binding</keyword>
<evidence type="ECO:0000256" key="3">
    <source>
        <dbReference type="ARBA" id="ARBA00023163"/>
    </source>
</evidence>